<evidence type="ECO:0000313" key="5">
    <source>
        <dbReference type="EMBL" id="WCO67656.1"/>
    </source>
</evidence>
<sequence>MTDTDAPAISWPRLEARLAELARIGDTGDGGCSRLALTDADREGRDLVVSWMRELGLRVDVDGIGNVVGTWPADATEAPVLTGSHIDTVRTGGRYDGNLGVLAGLEAVETIITSGLELARPVAVAFFTGEEGSRFAPDMFGSLVYVGGLPLEEALDTVAVDGAVVGDELERIGYVGPLPCPARPPAAFVELHIEQGPVLEAEGDTIGAVTGVQGISWQEVTVTGQSNHAGTTPMDHRHDPAYVAAALAVFVRELADEAGPPQVATVGRVELHPNLVNVVPARATFTVDLRHTDDDALRAAEEAFAARADALAATEGVTVERRSLARFAPVEFDAGMVDRVERTARARGHSVRRMPSGAGHDAQMLARVCPTAMVFTPSVDGISHNPDEHTLPADLEAGAGVLFDVLVQLATEDDPWSDGAGPA</sequence>
<dbReference type="InterPro" id="IPR011650">
    <property type="entry name" value="Peptidase_M20_dimer"/>
</dbReference>
<proteinExistence type="inferred from homology"/>
<feature type="domain" description="Peptidase M20 dimerisation" evidence="4">
    <location>
        <begin position="211"/>
        <end position="312"/>
    </location>
</feature>
<keyword evidence="3" id="KW-0862">Zinc</keyword>
<feature type="binding site" evidence="3">
    <location>
        <position position="96"/>
    </location>
    <ligand>
        <name>Zn(2+)</name>
        <dbReference type="ChEBI" id="CHEBI:29105"/>
        <label>2</label>
    </ligand>
</feature>
<dbReference type="Pfam" id="PF07687">
    <property type="entry name" value="M20_dimer"/>
    <property type="match status" value="1"/>
</dbReference>
<evidence type="ECO:0000256" key="3">
    <source>
        <dbReference type="PIRSR" id="PIRSR001235-1"/>
    </source>
</evidence>
<feature type="binding site" evidence="3">
    <location>
        <position position="384"/>
    </location>
    <ligand>
        <name>Zn(2+)</name>
        <dbReference type="ChEBI" id="CHEBI:29105"/>
        <label>2</label>
    </ligand>
</feature>
<dbReference type="KEGG" id="ima:PO878_02830"/>
<feature type="binding site" evidence="3">
    <location>
        <position position="85"/>
    </location>
    <ligand>
        <name>Zn(2+)</name>
        <dbReference type="ChEBI" id="CHEBI:29105"/>
        <label>1</label>
    </ligand>
</feature>
<dbReference type="AlphaFoldDB" id="A0AAF0BS37"/>
<dbReference type="InterPro" id="IPR002933">
    <property type="entry name" value="Peptidase_M20"/>
</dbReference>
<dbReference type="Pfam" id="PF01546">
    <property type="entry name" value="Peptidase_M20"/>
    <property type="match status" value="1"/>
</dbReference>
<feature type="binding site" evidence="3">
    <location>
        <position position="96"/>
    </location>
    <ligand>
        <name>Zn(2+)</name>
        <dbReference type="ChEBI" id="CHEBI:29105"/>
        <label>1</label>
    </ligand>
</feature>
<feature type="binding site" evidence="3">
    <location>
        <position position="192"/>
    </location>
    <ligand>
        <name>Zn(2+)</name>
        <dbReference type="ChEBI" id="CHEBI:29105"/>
        <label>1</label>
    </ligand>
</feature>
<comment type="cofactor">
    <cofactor evidence="3">
        <name>Zn(2+)</name>
        <dbReference type="ChEBI" id="CHEBI:29105"/>
    </cofactor>
    <text evidence="3">Binds 2 Zn(2+) ions per subunit.</text>
</comment>
<dbReference type="NCBIfam" id="NF006771">
    <property type="entry name" value="PRK09290.1-5"/>
    <property type="match status" value="1"/>
</dbReference>
<evidence type="ECO:0000256" key="1">
    <source>
        <dbReference type="ARBA" id="ARBA00006153"/>
    </source>
</evidence>
<dbReference type="Gene3D" id="3.40.630.10">
    <property type="entry name" value="Zn peptidases"/>
    <property type="match status" value="1"/>
</dbReference>
<comment type="similarity">
    <text evidence="1">Belongs to the peptidase M20 family.</text>
</comment>
<dbReference type="GO" id="GO:0046872">
    <property type="term" value="F:metal ion binding"/>
    <property type="evidence" value="ECO:0007669"/>
    <property type="project" value="UniProtKB-KW"/>
</dbReference>
<keyword evidence="6" id="KW-1185">Reference proteome</keyword>
<dbReference type="CDD" id="cd03884">
    <property type="entry name" value="M20_bAS"/>
    <property type="match status" value="1"/>
</dbReference>
<dbReference type="InterPro" id="IPR010158">
    <property type="entry name" value="Amidase_Cbmase"/>
</dbReference>
<dbReference type="PANTHER" id="PTHR32494:SF5">
    <property type="entry name" value="ALLANTOATE AMIDOHYDROLASE"/>
    <property type="match status" value="1"/>
</dbReference>
<dbReference type="SUPFAM" id="SSF53187">
    <property type="entry name" value="Zn-dependent exopeptidases"/>
    <property type="match status" value="1"/>
</dbReference>
<dbReference type="RefSeq" id="WP_272737177.1">
    <property type="nucleotide sequence ID" value="NZ_CP116942.1"/>
</dbReference>
<organism evidence="5 6">
    <name type="scientific">Iamia majanohamensis</name>
    <dbReference type="NCBI Taxonomy" id="467976"/>
    <lineage>
        <taxon>Bacteria</taxon>
        <taxon>Bacillati</taxon>
        <taxon>Actinomycetota</taxon>
        <taxon>Acidimicrobiia</taxon>
        <taxon>Acidimicrobiales</taxon>
        <taxon>Iamiaceae</taxon>
        <taxon>Iamia</taxon>
    </lineage>
</organism>
<dbReference type="EMBL" id="CP116942">
    <property type="protein sequence ID" value="WCO67656.1"/>
    <property type="molecule type" value="Genomic_DNA"/>
</dbReference>
<dbReference type="PANTHER" id="PTHR32494">
    <property type="entry name" value="ALLANTOATE DEIMINASE-RELATED"/>
    <property type="match status" value="1"/>
</dbReference>
<feature type="binding site" evidence="3">
    <location>
        <position position="131"/>
    </location>
    <ligand>
        <name>Zn(2+)</name>
        <dbReference type="ChEBI" id="CHEBI:29105"/>
        <label>2</label>
    </ligand>
</feature>
<gene>
    <name evidence="5" type="ORF">PO878_02830</name>
</gene>
<accession>A0AAF0BS37</accession>
<protein>
    <submittedName>
        <fullName evidence="5">Zn-dependent hydrolase</fullName>
    </submittedName>
</protein>
<reference evidence="5" key="1">
    <citation type="submission" date="2023-01" db="EMBL/GenBank/DDBJ databases">
        <title>The diversity of Class Acidimicrobiia in South China Sea sediment environments and the proposal of Iamia marina sp. nov., a novel species of the genus Iamia.</title>
        <authorList>
            <person name="He Y."/>
            <person name="Tian X."/>
        </authorList>
    </citation>
    <scope>NUCLEOTIDE SEQUENCE</scope>
    <source>
        <strain evidence="5">DSM 19957</strain>
    </source>
</reference>
<evidence type="ECO:0000256" key="2">
    <source>
        <dbReference type="ARBA" id="ARBA00022801"/>
    </source>
</evidence>
<dbReference type="Gene3D" id="3.30.70.360">
    <property type="match status" value="1"/>
</dbReference>
<dbReference type="GO" id="GO:0016813">
    <property type="term" value="F:hydrolase activity, acting on carbon-nitrogen (but not peptide) bonds, in linear amidines"/>
    <property type="evidence" value="ECO:0007669"/>
    <property type="project" value="InterPro"/>
</dbReference>
<dbReference type="Proteomes" id="UP001216390">
    <property type="component" value="Chromosome"/>
</dbReference>
<evidence type="ECO:0000313" key="6">
    <source>
        <dbReference type="Proteomes" id="UP001216390"/>
    </source>
</evidence>
<dbReference type="PIRSF" id="PIRSF001235">
    <property type="entry name" value="Amidase_carbamoylase"/>
    <property type="match status" value="1"/>
</dbReference>
<name>A0AAF0BS37_9ACTN</name>
<dbReference type="SUPFAM" id="SSF55031">
    <property type="entry name" value="Bacterial exopeptidase dimerisation domain"/>
    <property type="match status" value="1"/>
</dbReference>
<keyword evidence="2 5" id="KW-0378">Hydrolase</keyword>
<dbReference type="NCBIfam" id="TIGR01879">
    <property type="entry name" value="hydantase"/>
    <property type="match status" value="1"/>
</dbReference>
<keyword evidence="3" id="KW-0479">Metal-binding</keyword>
<dbReference type="NCBIfam" id="NF006769">
    <property type="entry name" value="PRK09290.1-3"/>
    <property type="match status" value="1"/>
</dbReference>
<evidence type="ECO:0000259" key="4">
    <source>
        <dbReference type="Pfam" id="PF07687"/>
    </source>
</evidence>
<dbReference type="InterPro" id="IPR036264">
    <property type="entry name" value="Bact_exopeptidase_dim_dom"/>
</dbReference>